<dbReference type="InterPro" id="IPR000836">
    <property type="entry name" value="PRTase_dom"/>
</dbReference>
<evidence type="ECO:0000313" key="3">
    <source>
        <dbReference type="Proteomes" id="UP001500359"/>
    </source>
</evidence>
<dbReference type="InterPro" id="IPR029057">
    <property type="entry name" value="PRTase-like"/>
</dbReference>
<proteinExistence type="inferred from homology"/>
<dbReference type="EMBL" id="BAAAFD010000002">
    <property type="protein sequence ID" value="GAA0854980.1"/>
    <property type="molecule type" value="Genomic_DNA"/>
</dbReference>
<keyword evidence="3" id="KW-1185">Reference proteome</keyword>
<dbReference type="CDD" id="cd06223">
    <property type="entry name" value="PRTases_typeI"/>
    <property type="match status" value="1"/>
</dbReference>
<evidence type="ECO:0000313" key="2">
    <source>
        <dbReference type="EMBL" id="GAA0854980.1"/>
    </source>
</evidence>
<gene>
    <name evidence="2" type="ORF">GCM10009114_12690</name>
</gene>
<comment type="caution">
    <text evidence="2">The sequence shown here is derived from an EMBL/GenBank/DDBJ whole genome shotgun (WGS) entry which is preliminary data.</text>
</comment>
<accession>A0ABP3WPV7</accession>
<dbReference type="InterPro" id="IPR051910">
    <property type="entry name" value="ComF/GntX_DNA_util-trans"/>
</dbReference>
<dbReference type="Gene3D" id="3.40.50.2020">
    <property type="match status" value="1"/>
</dbReference>
<name>A0ABP3WPV7_9ALTE</name>
<comment type="similarity">
    <text evidence="1">Belongs to the ComF/GntX family.</text>
</comment>
<sequence>MNWNSSKGWLSKLALDQDCILCKQVSQELLCPVCSNDIEPFNLHQYDFNLLNHIRIARELKTAEFERLIAIGDYQWPISQLISDLKFAHKAYNGKALAELFCANSLPDEAIPQAIIPIPLHLNRLVERQFNQTVVIAKHIAKRLDIDCLADALTRRKKTQAQTQLNATQRIRNVKNAFELKSKIVYRHVALFDDVITTGATLSAAVDCLSGAYPTMRIDAWAMCVTPQNR</sequence>
<dbReference type="Proteomes" id="UP001500359">
    <property type="component" value="Unassembled WGS sequence"/>
</dbReference>
<protein>
    <submittedName>
        <fullName evidence="2">ComF family protein</fullName>
    </submittedName>
</protein>
<organism evidence="2 3">
    <name type="scientific">Aliiglaciecola litoralis</name>
    <dbReference type="NCBI Taxonomy" id="582857"/>
    <lineage>
        <taxon>Bacteria</taxon>
        <taxon>Pseudomonadati</taxon>
        <taxon>Pseudomonadota</taxon>
        <taxon>Gammaproteobacteria</taxon>
        <taxon>Alteromonadales</taxon>
        <taxon>Alteromonadaceae</taxon>
        <taxon>Aliiglaciecola</taxon>
    </lineage>
</organism>
<reference evidence="3" key="1">
    <citation type="journal article" date="2019" name="Int. J. Syst. Evol. Microbiol.">
        <title>The Global Catalogue of Microorganisms (GCM) 10K type strain sequencing project: providing services to taxonomists for standard genome sequencing and annotation.</title>
        <authorList>
            <consortium name="The Broad Institute Genomics Platform"/>
            <consortium name="The Broad Institute Genome Sequencing Center for Infectious Disease"/>
            <person name="Wu L."/>
            <person name="Ma J."/>
        </authorList>
    </citation>
    <scope>NUCLEOTIDE SEQUENCE [LARGE SCALE GENOMIC DNA]</scope>
    <source>
        <strain evidence="3">JCM 15896</strain>
    </source>
</reference>
<dbReference type="PANTHER" id="PTHR47505:SF1">
    <property type="entry name" value="DNA UTILIZATION PROTEIN YHGH"/>
    <property type="match status" value="1"/>
</dbReference>
<dbReference type="PANTHER" id="PTHR47505">
    <property type="entry name" value="DNA UTILIZATION PROTEIN YHGH"/>
    <property type="match status" value="1"/>
</dbReference>
<dbReference type="RefSeq" id="WP_343857705.1">
    <property type="nucleotide sequence ID" value="NZ_BAAAFD010000002.1"/>
</dbReference>
<dbReference type="SUPFAM" id="SSF53271">
    <property type="entry name" value="PRTase-like"/>
    <property type="match status" value="1"/>
</dbReference>
<evidence type="ECO:0000256" key="1">
    <source>
        <dbReference type="ARBA" id="ARBA00008007"/>
    </source>
</evidence>